<organism evidence="1 2">
    <name type="scientific">Racocetra persica</name>
    <dbReference type="NCBI Taxonomy" id="160502"/>
    <lineage>
        <taxon>Eukaryota</taxon>
        <taxon>Fungi</taxon>
        <taxon>Fungi incertae sedis</taxon>
        <taxon>Mucoromycota</taxon>
        <taxon>Glomeromycotina</taxon>
        <taxon>Glomeromycetes</taxon>
        <taxon>Diversisporales</taxon>
        <taxon>Gigasporaceae</taxon>
        <taxon>Racocetra</taxon>
    </lineage>
</organism>
<keyword evidence="2" id="KW-1185">Reference proteome</keyword>
<dbReference type="Proteomes" id="UP000789920">
    <property type="component" value="Unassembled WGS sequence"/>
</dbReference>
<name>A0ACA9SWN7_9GLOM</name>
<comment type="caution">
    <text evidence="1">The sequence shown here is derived from an EMBL/GenBank/DDBJ whole genome shotgun (WGS) entry which is preliminary data.</text>
</comment>
<dbReference type="EMBL" id="CAJVQC010173467">
    <property type="protein sequence ID" value="CAG8850966.1"/>
    <property type="molecule type" value="Genomic_DNA"/>
</dbReference>
<reference evidence="1" key="1">
    <citation type="submission" date="2021-06" db="EMBL/GenBank/DDBJ databases">
        <authorList>
            <person name="Kallberg Y."/>
            <person name="Tangrot J."/>
            <person name="Rosling A."/>
        </authorList>
    </citation>
    <scope>NUCLEOTIDE SEQUENCE</scope>
    <source>
        <strain evidence="1">MA461A</strain>
    </source>
</reference>
<accession>A0ACA9SWN7</accession>
<sequence length="81" mass="9222">GHSCHLFNDRYMFVTYGFTFERSGAVFRNELYILDTSNYNWITRFEQSSYNETPSSNNLLLIGFLIVTSILATALAAILTA</sequence>
<feature type="non-terminal residue" evidence="1">
    <location>
        <position position="1"/>
    </location>
</feature>
<evidence type="ECO:0000313" key="1">
    <source>
        <dbReference type="EMBL" id="CAG8850966.1"/>
    </source>
</evidence>
<gene>
    <name evidence="1" type="ORF">RPERSI_LOCUS36343</name>
</gene>
<feature type="non-terminal residue" evidence="1">
    <location>
        <position position="81"/>
    </location>
</feature>
<evidence type="ECO:0000313" key="2">
    <source>
        <dbReference type="Proteomes" id="UP000789920"/>
    </source>
</evidence>
<protein>
    <submittedName>
        <fullName evidence="1">5150_t:CDS:1</fullName>
    </submittedName>
</protein>
<proteinExistence type="predicted"/>